<dbReference type="InterPro" id="IPR017871">
    <property type="entry name" value="ABC_transporter-like_CS"/>
</dbReference>
<keyword evidence="4 9" id="KW-0812">Transmembrane</keyword>
<evidence type="ECO:0000256" key="1">
    <source>
        <dbReference type="ARBA" id="ARBA00004651"/>
    </source>
</evidence>
<keyword evidence="12" id="KW-1185">Reference proteome</keyword>
<feature type="transmembrane region" description="Helical" evidence="9">
    <location>
        <begin position="163"/>
        <end position="187"/>
    </location>
</feature>
<dbReference type="GO" id="GO:0005524">
    <property type="term" value="F:ATP binding"/>
    <property type="evidence" value="ECO:0007669"/>
    <property type="project" value="UniProtKB-KW"/>
</dbReference>
<dbReference type="GO" id="GO:0034040">
    <property type="term" value="F:ATPase-coupled lipid transmembrane transporter activity"/>
    <property type="evidence" value="ECO:0007669"/>
    <property type="project" value="TreeGrafter"/>
</dbReference>
<sequence>MRTSTARITPVLTTARAIPRAGWGLTSALAATAVCAGILPIAQMIAVGIVVGAVPRAVQDGAGSEASHRVLITIGVLGALYFTAQVVPPLQWSLSRVVALRLEHRVTAELMRAGADPVGIDHLESEAFSAAASAVREIRSGAFALTDAVNSVAQLLGGRLQGIAAAAILASFHWWAPLVLLVTFLPWDAYFRGEHRAIARSWAGRSTEQQRADHFRRLAFDPVAGREIRVFGLTGFVLDRFDRHFRTGIAQAWKERGDRLRRLVPCVLLVVLGYLLVYGAIGHDLASGAVTLTAAVVFVQVSGQIWRVVPSFNDLSRTAIGSASLTAVGKLAPAPLAARRSSPAPGDPVRFEGVTFRYPGQDELVLDGLDLVLHPGRSLAVVGDNGAGKSTLIALLAGLRHPASGRVTAGGIDLRDVDENAWRARLSPVFQDFVHYPWSARDNIAVGAKSPLTDEQLWEVARASGAAEALDGLPRGLDTPLSKDFDGGAELSGGQWQRIALARALAGARTGADLLILDEPTSNLDVRAEAEVFERFLDATRGTTTVLVSHRFTNVRRADRIVVLDGGRITEDGTHDELMAANGHYARMFRLQAERFAERAPGGVDA</sequence>
<proteinExistence type="predicted"/>
<evidence type="ECO:0000256" key="9">
    <source>
        <dbReference type="SAM" id="Phobius"/>
    </source>
</evidence>
<keyword evidence="5" id="KW-0547">Nucleotide-binding</keyword>
<keyword evidence="3" id="KW-1003">Cell membrane</keyword>
<protein>
    <recommendedName>
        <fullName evidence="10">ABC transporter domain-containing protein</fullName>
    </recommendedName>
</protein>
<dbReference type="InterPro" id="IPR003439">
    <property type="entry name" value="ABC_transporter-like_ATP-bd"/>
</dbReference>
<accession>A0A290Z9P4</accession>
<dbReference type="FunFam" id="3.40.50.300:FF:000854">
    <property type="entry name" value="Multidrug ABC transporter ATP-binding protein"/>
    <property type="match status" value="1"/>
</dbReference>
<evidence type="ECO:0000259" key="10">
    <source>
        <dbReference type="PROSITE" id="PS50893"/>
    </source>
</evidence>
<dbReference type="RefSeq" id="WP_096495592.1">
    <property type="nucleotide sequence ID" value="NZ_CP023445.1"/>
</dbReference>
<feature type="transmembrane region" description="Helical" evidence="9">
    <location>
        <begin position="28"/>
        <end position="54"/>
    </location>
</feature>
<feature type="transmembrane region" description="Helical" evidence="9">
    <location>
        <begin position="263"/>
        <end position="281"/>
    </location>
</feature>
<keyword evidence="8 9" id="KW-0472">Membrane</keyword>
<evidence type="ECO:0000313" key="12">
    <source>
        <dbReference type="Proteomes" id="UP000218505"/>
    </source>
</evidence>
<evidence type="ECO:0000256" key="2">
    <source>
        <dbReference type="ARBA" id="ARBA00022448"/>
    </source>
</evidence>
<dbReference type="SUPFAM" id="SSF90123">
    <property type="entry name" value="ABC transporter transmembrane region"/>
    <property type="match status" value="1"/>
</dbReference>
<keyword evidence="6" id="KW-0067">ATP-binding</keyword>
<dbReference type="Gene3D" id="1.20.1560.10">
    <property type="entry name" value="ABC transporter type 1, transmembrane domain"/>
    <property type="match status" value="1"/>
</dbReference>
<dbReference type="GO" id="GO:0016887">
    <property type="term" value="F:ATP hydrolysis activity"/>
    <property type="evidence" value="ECO:0007669"/>
    <property type="project" value="InterPro"/>
</dbReference>
<dbReference type="AlphaFoldDB" id="A0A290Z9P4"/>
<dbReference type="EMBL" id="CP023445">
    <property type="protein sequence ID" value="ATE55761.1"/>
    <property type="molecule type" value="Genomic_DNA"/>
</dbReference>
<dbReference type="InterPro" id="IPR036640">
    <property type="entry name" value="ABC1_TM_sf"/>
</dbReference>
<dbReference type="SUPFAM" id="SSF52540">
    <property type="entry name" value="P-loop containing nucleoside triphosphate hydrolases"/>
    <property type="match status" value="1"/>
</dbReference>
<dbReference type="KEGG" id="apre:CNX65_22800"/>
<keyword evidence="2" id="KW-0813">Transport</keyword>
<dbReference type="Proteomes" id="UP000218505">
    <property type="component" value="Chromosome"/>
</dbReference>
<dbReference type="Gene3D" id="3.40.50.300">
    <property type="entry name" value="P-loop containing nucleotide triphosphate hydrolases"/>
    <property type="match status" value="1"/>
</dbReference>
<evidence type="ECO:0000256" key="4">
    <source>
        <dbReference type="ARBA" id="ARBA00022692"/>
    </source>
</evidence>
<dbReference type="PROSITE" id="PS00211">
    <property type="entry name" value="ABC_TRANSPORTER_1"/>
    <property type="match status" value="1"/>
</dbReference>
<dbReference type="PROSITE" id="PS50893">
    <property type="entry name" value="ABC_TRANSPORTER_2"/>
    <property type="match status" value="1"/>
</dbReference>
<gene>
    <name evidence="11" type="ORF">CNX65_22800</name>
</gene>
<evidence type="ECO:0000256" key="8">
    <source>
        <dbReference type="ARBA" id="ARBA00023136"/>
    </source>
</evidence>
<evidence type="ECO:0000256" key="5">
    <source>
        <dbReference type="ARBA" id="ARBA00022741"/>
    </source>
</evidence>
<keyword evidence="7 9" id="KW-1133">Transmembrane helix</keyword>
<comment type="subcellular location">
    <subcellularLocation>
        <location evidence="1">Cell membrane</location>
        <topology evidence="1">Multi-pass membrane protein</topology>
    </subcellularLocation>
</comment>
<dbReference type="PANTHER" id="PTHR24221">
    <property type="entry name" value="ATP-BINDING CASSETTE SUB-FAMILY B"/>
    <property type="match status" value="1"/>
</dbReference>
<dbReference type="InterPro" id="IPR027417">
    <property type="entry name" value="P-loop_NTPase"/>
</dbReference>
<dbReference type="Pfam" id="PF00005">
    <property type="entry name" value="ABC_tran"/>
    <property type="match status" value="1"/>
</dbReference>
<reference evidence="11" key="1">
    <citation type="submission" date="2017-09" db="EMBL/GenBank/DDBJ databases">
        <title>Complete Genome Sequence of ansamitocin-producing Bacterium Actinosynnema pretiosum X47.</title>
        <authorList>
            <person name="Cao G."/>
            <person name="Zong G."/>
            <person name="Zhong C."/>
            <person name="Fu J."/>
        </authorList>
    </citation>
    <scope>NUCLEOTIDE SEQUENCE [LARGE SCALE GENOMIC DNA]</scope>
    <source>
        <strain evidence="11">X47</strain>
    </source>
</reference>
<dbReference type="GO" id="GO:0005886">
    <property type="term" value="C:plasma membrane"/>
    <property type="evidence" value="ECO:0007669"/>
    <property type="project" value="UniProtKB-SubCell"/>
</dbReference>
<organism evidence="11 12">
    <name type="scientific">Actinosynnema pretiosum</name>
    <dbReference type="NCBI Taxonomy" id="42197"/>
    <lineage>
        <taxon>Bacteria</taxon>
        <taxon>Bacillati</taxon>
        <taxon>Actinomycetota</taxon>
        <taxon>Actinomycetes</taxon>
        <taxon>Pseudonocardiales</taxon>
        <taxon>Pseudonocardiaceae</taxon>
        <taxon>Actinosynnema</taxon>
    </lineage>
</organism>
<name>A0A290Z9P4_9PSEU</name>
<feature type="domain" description="ABC transporter" evidence="10">
    <location>
        <begin position="349"/>
        <end position="591"/>
    </location>
</feature>
<dbReference type="InterPro" id="IPR003593">
    <property type="entry name" value="AAA+_ATPase"/>
</dbReference>
<evidence type="ECO:0000256" key="6">
    <source>
        <dbReference type="ARBA" id="ARBA00022840"/>
    </source>
</evidence>
<evidence type="ECO:0000256" key="7">
    <source>
        <dbReference type="ARBA" id="ARBA00022989"/>
    </source>
</evidence>
<evidence type="ECO:0000313" key="11">
    <source>
        <dbReference type="EMBL" id="ATE55761.1"/>
    </source>
</evidence>
<evidence type="ECO:0000256" key="3">
    <source>
        <dbReference type="ARBA" id="ARBA00022475"/>
    </source>
</evidence>
<dbReference type="SMART" id="SM00382">
    <property type="entry name" value="AAA"/>
    <property type="match status" value="1"/>
</dbReference>
<dbReference type="PANTHER" id="PTHR24221:SF646">
    <property type="entry name" value="HAEMOLYSIN SECRETION ATP-BINDING PROTEIN"/>
    <property type="match status" value="1"/>
</dbReference>
<dbReference type="InterPro" id="IPR039421">
    <property type="entry name" value="Type_1_exporter"/>
</dbReference>